<gene>
    <name evidence="2" type="ORF">ACFPP6_01085</name>
</gene>
<dbReference type="Gene3D" id="3.40.50.12500">
    <property type="match status" value="1"/>
</dbReference>
<name>A0ABV9ZPI9_9ACTN</name>
<dbReference type="InterPro" id="IPR053714">
    <property type="entry name" value="Iso_Racemase_Enz_sf"/>
</dbReference>
<dbReference type="EMBL" id="JBHSKJ010000001">
    <property type="protein sequence ID" value="MFC5143299.1"/>
    <property type="molecule type" value="Genomic_DNA"/>
</dbReference>
<evidence type="ECO:0000313" key="3">
    <source>
        <dbReference type="Proteomes" id="UP001596222"/>
    </source>
</evidence>
<reference evidence="3" key="1">
    <citation type="journal article" date="2019" name="Int. J. Syst. Evol. Microbiol.">
        <title>The Global Catalogue of Microorganisms (GCM) 10K type strain sequencing project: providing services to taxonomists for standard genome sequencing and annotation.</title>
        <authorList>
            <consortium name="The Broad Institute Genomics Platform"/>
            <consortium name="The Broad Institute Genome Sequencing Center for Infectious Disease"/>
            <person name="Wu L."/>
            <person name="Ma J."/>
        </authorList>
    </citation>
    <scope>NUCLEOTIDE SEQUENCE [LARGE SCALE GENOMIC DNA]</scope>
    <source>
        <strain evidence="3">CGMCC 4.1641</strain>
    </source>
</reference>
<dbReference type="PANTHER" id="PTHR40267">
    <property type="entry name" value="BLR3294 PROTEIN"/>
    <property type="match status" value="1"/>
</dbReference>
<accession>A0ABV9ZPI9</accession>
<dbReference type="PANTHER" id="PTHR40267:SF1">
    <property type="entry name" value="BLR3294 PROTEIN"/>
    <property type="match status" value="1"/>
</dbReference>
<proteinExistence type="predicted"/>
<organism evidence="2 3">
    <name type="scientific">Streptomyces aureoversilis</name>
    <dbReference type="NCBI Taxonomy" id="67277"/>
    <lineage>
        <taxon>Bacteria</taxon>
        <taxon>Bacillati</taxon>
        <taxon>Actinomycetota</taxon>
        <taxon>Actinomycetes</taxon>
        <taxon>Kitasatosporales</taxon>
        <taxon>Streptomycetaceae</taxon>
        <taxon>Streptomyces</taxon>
    </lineage>
</organism>
<dbReference type="InterPro" id="IPR026286">
    <property type="entry name" value="MaiA/AMDase"/>
</dbReference>
<dbReference type="Pfam" id="PF17645">
    <property type="entry name" value="Amdase"/>
    <property type="match status" value="1"/>
</dbReference>
<dbReference type="Proteomes" id="UP001596222">
    <property type="component" value="Unassembled WGS sequence"/>
</dbReference>
<dbReference type="RefSeq" id="WP_382035889.1">
    <property type="nucleotide sequence ID" value="NZ_JBHSKJ010000001.1"/>
</dbReference>
<evidence type="ECO:0000256" key="1">
    <source>
        <dbReference type="SAM" id="MobiDB-lite"/>
    </source>
</evidence>
<feature type="region of interest" description="Disordered" evidence="1">
    <location>
        <begin position="227"/>
        <end position="255"/>
    </location>
</feature>
<protein>
    <submittedName>
        <fullName evidence="2">Arylmalonate decarboxylase</fullName>
    </submittedName>
</protein>
<keyword evidence="3" id="KW-1185">Reference proteome</keyword>
<evidence type="ECO:0000313" key="2">
    <source>
        <dbReference type="EMBL" id="MFC5143299.1"/>
    </source>
</evidence>
<sequence length="255" mass="27300">MDIRSAPRLGLVVPPENPTAEPEFSRFLGSGMHFHTTRFPVLPGKGLREMLDTYNEVLPGVLAGFGMLPLDAAVVACSASHYLLSPDGDRAFCAGLSERAGFPVLSSSLATLAACEALGVTRLTLVSPYEPWLTGLSRDYWEKAGLTVDGVVPVPAGDRYDPYRVTTRTLLDRIRRHDVPEDTTLLFTGTGMFTLAALDELGGRHPDRVMLTSNLASAWWALRTAGAAQDGGPGGHPQLKRLAGAAAAREEHAHA</sequence>
<comment type="caution">
    <text evidence="2">The sequence shown here is derived from an EMBL/GenBank/DDBJ whole genome shotgun (WGS) entry which is preliminary data.</text>
</comment>